<feature type="region of interest" description="Disordered" evidence="1">
    <location>
        <begin position="1"/>
        <end position="237"/>
    </location>
</feature>
<dbReference type="SMART" id="SM00799">
    <property type="entry name" value="DENN"/>
    <property type="match status" value="1"/>
</dbReference>
<feature type="compositionally biased region" description="Pro residues" evidence="1">
    <location>
        <begin position="166"/>
        <end position="175"/>
    </location>
</feature>
<gene>
    <name evidence="3" type="ORF">MAR_009935</name>
</gene>
<dbReference type="PROSITE" id="PS50211">
    <property type="entry name" value="DENN"/>
    <property type="match status" value="1"/>
</dbReference>
<dbReference type="Pfam" id="PF02141">
    <property type="entry name" value="DENN"/>
    <property type="match status" value="1"/>
</dbReference>
<organism evidence="3 4">
    <name type="scientific">Mya arenaria</name>
    <name type="common">Soft-shell clam</name>
    <dbReference type="NCBI Taxonomy" id="6604"/>
    <lineage>
        <taxon>Eukaryota</taxon>
        <taxon>Metazoa</taxon>
        <taxon>Spiralia</taxon>
        <taxon>Lophotrochozoa</taxon>
        <taxon>Mollusca</taxon>
        <taxon>Bivalvia</taxon>
        <taxon>Autobranchia</taxon>
        <taxon>Heteroconchia</taxon>
        <taxon>Euheterodonta</taxon>
        <taxon>Imparidentia</taxon>
        <taxon>Neoheterodontei</taxon>
        <taxon>Myida</taxon>
        <taxon>Myoidea</taxon>
        <taxon>Myidae</taxon>
        <taxon>Mya</taxon>
    </lineage>
</organism>
<feature type="compositionally biased region" description="Basic and acidic residues" evidence="1">
    <location>
        <begin position="142"/>
        <end position="160"/>
    </location>
</feature>
<keyword evidence="4" id="KW-1185">Reference proteome</keyword>
<dbReference type="EMBL" id="CP111015">
    <property type="protein sequence ID" value="WAR03377.1"/>
    <property type="molecule type" value="Genomic_DNA"/>
</dbReference>
<dbReference type="InterPro" id="IPR051942">
    <property type="entry name" value="DENN_domain_containing_2"/>
</dbReference>
<feature type="compositionally biased region" description="Basic and acidic residues" evidence="1">
    <location>
        <begin position="1"/>
        <end position="10"/>
    </location>
</feature>
<dbReference type="Proteomes" id="UP001164746">
    <property type="component" value="Chromosome 4"/>
</dbReference>
<dbReference type="InterPro" id="IPR005112">
    <property type="entry name" value="dDENN_dom"/>
</dbReference>
<sequence>AGNKDGERISAKVHLKPRNPSPRKQSPSPVREASPRRSPLLVRRQKEFEEVRDENTYSCIWKHDEKPTPPSQQDKPRPATVFEKSKLFENLSHSSSPPAKSQSKPEKPPPPARQRSISDATGSEINSAGKTRPPRPPFRQRSFIDRIVNKANESESKKEPLSNPVKKPPGPPSKPPRTGAHDDYVRVKLEKETVENRVNLECEQNDSISDFSPLASDSSSDSDELARSLDNDDNPFYESLPTLEEVQDANVSLDSVKHWDLPRMLHPEPKTMRRSRSAECIQKAVDDEGNMVYMDPDNLHINDSSQPGYDIYVDVEGYAVPNRLVKRNAYDESENSRHIGDRFKSKMRRFKNLFTDQDKPSKPTSPVTRCSQKERLNKIRAKVDQAYEVLHDSFRKKDIEDVDTHDILEENLSNDSESRVDDHEIRKRVEYSRSVRIKTQQSIGPVYKLQRRIYPQMFEHAMIVGLHLNTESSIYEPYVIYKFPEIKDSNVSVPLFCFPDAANFKTTSSSRTKSQSYNFVLTNIDGGRVYGYCRRLVPPKSKIPEVICIISPVEAFSMYNEDEEGELETLFLTRDAENRFDNTNVECLLHLLGSDKLLKVFSTILLERSVLFSAKHLSTLSSTIHAIVSLLYPFSWQHTFIPVLPAAMVDVVCSPTPYVMGITAPLVSHVLTLPLDENVLVIDIDKRTFVRCQGDEGTLLPKKIEKALKTSLNMCRIDAEAKMSANLMISEAFLRFFVEAIGHYGQYIINQADGTRVFQKEQFIHGTKSSSMQQLLEWLVETQMFEVFMTRQLERKDDGHTIGEWEMGRKDCGIEKYHSNVWTRNMY</sequence>
<evidence type="ECO:0000313" key="4">
    <source>
        <dbReference type="Proteomes" id="UP001164746"/>
    </source>
</evidence>
<reference evidence="3" key="1">
    <citation type="submission" date="2022-11" db="EMBL/GenBank/DDBJ databases">
        <title>Centuries of genome instability and evolution in soft-shell clam transmissible cancer (bioRxiv).</title>
        <authorList>
            <person name="Hart S.F.M."/>
            <person name="Yonemitsu M.A."/>
            <person name="Giersch R.M."/>
            <person name="Beal B.F."/>
            <person name="Arriagada G."/>
            <person name="Davis B.W."/>
            <person name="Ostrander E.A."/>
            <person name="Goff S.P."/>
            <person name="Metzger M.J."/>
        </authorList>
    </citation>
    <scope>NUCLEOTIDE SEQUENCE</scope>
    <source>
        <strain evidence="3">MELC-2E11</strain>
        <tissue evidence="3">Siphon/mantle</tissue>
    </source>
</reference>
<feature type="compositionally biased region" description="Low complexity" evidence="1">
    <location>
        <begin position="207"/>
        <end position="219"/>
    </location>
</feature>
<feature type="non-terminal residue" evidence="3">
    <location>
        <position position="1"/>
    </location>
</feature>
<proteinExistence type="predicted"/>
<dbReference type="PANTHER" id="PTHR15288">
    <property type="entry name" value="DENN DOMAIN-CONTAINING PROTEIN 2"/>
    <property type="match status" value="1"/>
</dbReference>
<evidence type="ECO:0000256" key="1">
    <source>
        <dbReference type="SAM" id="MobiDB-lite"/>
    </source>
</evidence>
<dbReference type="PANTHER" id="PTHR15288:SF0">
    <property type="entry name" value="UDENN DOMAIN-CONTAINING PROTEIN"/>
    <property type="match status" value="1"/>
</dbReference>
<dbReference type="InterPro" id="IPR037516">
    <property type="entry name" value="Tripartite_DENN"/>
</dbReference>
<dbReference type="Pfam" id="PF03456">
    <property type="entry name" value="uDENN"/>
    <property type="match status" value="1"/>
</dbReference>
<dbReference type="SMART" id="SM00801">
    <property type="entry name" value="dDENN"/>
    <property type="match status" value="1"/>
</dbReference>
<evidence type="ECO:0000313" key="3">
    <source>
        <dbReference type="EMBL" id="WAR03377.1"/>
    </source>
</evidence>
<feature type="compositionally biased region" description="Basic and acidic residues" evidence="1">
    <location>
        <begin position="44"/>
        <end position="67"/>
    </location>
</feature>
<feature type="compositionally biased region" description="Low complexity" evidence="1">
    <location>
        <begin position="92"/>
        <end position="102"/>
    </location>
</feature>
<dbReference type="Gene3D" id="3.30.450.200">
    <property type="match status" value="1"/>
</dbReference>
<dbReference type="InterPro" id="IPR005113">
    <property type="entry name" value="uDENN_dom"/>
</dbReference>
<dbReference type="InterPro" id="IPR043153">
    <property type="entry name" value="DENN_C"/>
</dbReference>
<feature type="domain" description="UDENN" evidence="2">
    <location>
        <begin position="459"/>
        <end position="799"/>
    </location>
</feature>
<feature type="compositionally biased region" description="Polar residues" evidence="1">
    <location>
        <begin position="117"/>
        <end position="129"/>
    </location>
</feature>
<dbReference type="Gene3D" id="3.40.50.11500">
    <property type="match status" value="1"/>
</dbReference>
<feature type="compositionally biased region" description="Basic and acidic residues" evidence="1">
    <location>
        <begin position="179"/>
        <end position="200"/>
    </location>
</feature>
<accession>A0ABY7E351</accession>
<dbReference type="InterPro" id="IPR001194">
    <property type="entry name" value="cDENN_dom"/>
</dbReference>
<dbReference type="Pfam" id="PF03455">
    <property type="entry name" value="dDENN"/>
    <property type="match status" value="1"/>
</dbReference>
<evidence type="ECO:0000259" key="2">
    <source>
        <dbReference type="PROSITE" id="PS50211"/>
    </source>
</evidence>
<protein>
    <submittedName>
        <fullName evidence="3">DEN2B-like protein</fullName>
    </submittedName>
</protein>
<dbReference type="SMART" id="SM00800">
    <property type="entry name" value="uDENN"/>
    <property type="match status" value="1"/>
</dbReference>
<name>A0ABY7E351_MYAAR</name>